<dbReference type="PROSITE" id="PS50048">
    <property type="entry name" value="ZN2_CY6_FUNGAL_2"/>
    <property type="match status" value="1"/>
</dbReference>
<name>M3D4W9_SPHMS</name>
<dbReference type="OrthoDB" id="5244761at2759"/>
<feature type="region of interest" description="Disordered" evidence="3">
    <location>
        <begin position="486"/>
        <end position="545"/>
    </location>
</feature>
<evidence type="ECO:0000256" key="2">
    <source>
        <dbReference type="SAM" id="Coils"/>
    </source>
</evidence>
<dbReference type="InterPro" id="IPR036864">
    <property type="entry name" value="Zn2-C6_fun-type_DNA-bd_sf"/>
</dbReference>
<evidence type="ECO:0000259" key="4">
    <source>
        <dbReference type="PROSITE" id="PS50048"/>
    </source>
</evidence>
<feature type="compositionally biased region" description="Low complexity" evidence="3">
    <location>
        <begin position="186"/>
        <end position="195"/>
    </location>
</feature>
<dbReference type="PROSITE" id="PS00463">
    <property type="entry name" value="ZN2_CY6_FUNGAL_1"/>
    <property type="match status" value="1"/>
</dbReference>
<organism evidence="5 6">
    <name type="scientific">Sphaerulina musiva (strain SO2202)</name>
    <name type="common">Poplar stem canker fungus</name>
    <name type="synonym">Septoria musiva</name>
    <dbReference type="NCBI Taxonomy" id="692275"/>
    <lineage>
        <taxon>Eukaryota</taxon>
        <taxon>Fungi</taxon>
        <taxon>Dikarya</taxon>
        <taxon>Ascomycota</taxon>
        <taxon>Pezizomycotina</taxon>
        <taxon>Dothideomycetes</taxon>
        <taxon>Dothideomycetidae</taxon>
        <taxon>Mycosphaerellales</taxon>
        <taxon>Mycosphaerellaceae</taxon>
        <taxon>Sphaerulina</taxon>
    </lineage>
</organism>
<evidence type="ECO:0000256" key="3">
    <source>
        <dbReference type="SAM" id="MobiDB-lite"/>
    </source>
</evidence>
<dbReference type="InterPro" id="IPR001138">
    <property type="entry name" value="Zn2Cys6_DnaBD"/>
</dbReference>
<evidence type="ECO:0000256" key="1">
    <source>
        <dbReference type="ARBA" id="ARBA00023242"/>
    </source>
</evidence>
<dbReference type="HOGENOM" id="CLU_004835_0_0_1"/>
<feature type="domain" description="Zn(2)-C6 fungal-type" evidence="4">
    <location>
        <begin position="313"/>
        <end position="342"/>
    </location>
</feature>
<feature type="compositionally biased region" description="Basic and acidic residues" evidence="3">
    <location>
        <begin position="718"/>
        <end position="731"/>
    </location>
</feature>
<keyword evidence="2" id="KW-0175">Coiled coil</keyword>
<feature type="region of interest" description="Disordered" evidence="3">
    <location>
        <begin position="683"/>
        <end position="745"/>
    </location>
</feature>
<feature type="compositionally biased region" description="Pro residues" evidence="3">
    <location>
        <begin position="26"/>
        <end position="43"/>
    </location>
</feature>
<dbReference type="PANTHER" id="PTHR47785:SF4">
    <property type="entry name" value="ZN(II)2CYS6 TRANSCRIPTION FACTOR (EUROFUNG)"/>
    <property type="match status" value="1"/>
</dbReference>
<dbReference type="GO" id="GO:0000981">
    <property type="term" value="F:DNA-binding transcription factor activity, RNA polymerase II-specific"/>
    <property type="evidence" value="ECO:0007669"/>
    <property type="project" value="InterPro"/>
</dbReference>
<keyword evidence="1" id="KW-0539">Nucleus</keyword>
<protein>
    <recommendedName>
        <fullName evidence="4">Zn(2)-C6 fungal-type domain-containing protein</fullName>
    </recommendedName>
</protein>
<dbReference type="GeneID" id="27902694"/>
<keyword evidence="6" id="KW-1185">Reference proteome</keyword>
<dbReference type="AlphaFoldDB" id="M3D4W9"/>
<feature type="coiled-coil region" evidence="2">
    <location>
        <begin position="361"/>
        <end position="388"/>
    </location>
</feature>
<feature type="compositionally biased region" description="Low complexity" evidence="3">
    <location>
        <begin position="56"/>
        <end position="76"/>
    </location>
</feature>
<dbReference type="SUPFAM" id="SSF57701">
    <property type="entry name" value="Zn2/Cys6 DNA-binding domain"/>
    <property type="match status" value="1"/>
</dbReference>
<dbReference type="OMA" id="RDKGTEC"/>
<dbReference type="Gene3D" id="4.10.240.10">
    <property type="entry name" value="Zn(2)-C6 fungal-type DNA-binding domain"/>
    <property type="match status" value="1"/>
</dbReference>
<feature type="compositionally biased region" description="Low complexity" evidence="3">
    <location>
        <begin position="96"/>
        <end position="110"/>
    </location>
</feature>
<feature type="compositionally biased region" description="Polar residues" evidence="3">
    <location>
        <begin position="683"/>
        <end position="709"/>
    </location>
</feature>
<reference evidence="5 6" key="1">
    <citation type="journal article" date="2012" name="PLoS Pathog.">
        <title>Diverse lifestyles and strategies of plant pathogenesis encoded in the genomes of eighteen Dothideomycetes fungi.</title>
        <authorList>
            <person name="Ohm R.A."/>
            <person name="Feau N."/>
            <person name="Henrissat B."/>
            <person name="Schoch C.L."/>
            <person name="Horwitz B.A."/>
            <person name="Barry K.W."/>
            <person name="Condon B.J."/>
            <person name="Copeland A.C."/>
            <person name="Dhillon B."/>
            <person name="Glaser F."/>
            <person name="Hesse C.N."/>
            <person name="Kosti I."/>
            <person name="LaButti K."/>
            <person name="Lindquist E.A."/>
            <person name="Lucas S."/>
            <person name="Salamov A.A."/>
            <person name="Bradshaw R.E."/>
            <person name="Ciuffetti L."/>
            <person name="Hamelin R.C."/>
            <person name="Kema G.H.J."/>
            <person name="Lawrence C."/>
            <person name="Scott J.A."/>
            <person name="Spatafora J.W."/>
            <person name="Turgeon B.G."/>
            <person name="de Wit P.J.G.M."/>
            <person name="Zhong S."/>
            <person name="Goodwin S.B."/>
            <person name="Grigoriev I.V."/>
        </authorList>
    </citation>
    <scope>NUCLEOTIDE SEQUENCE [LARGE SCALE GENOMIC DNA]</scope>
    <source>
        <strain evidence="5 6">SO2202</strain>
    </source>
</reference>
<dbReference type="SMART" id="SM00066">
    <property type="entry name" value="GAL4"/>
    <property type="match status" value="1"/>
</dbReference>
<accession>M3D4W9</accession>
<dbReference type="CDD" id="cd00067">
    <property type="entry name" value="GAL4"/>
    <property type="match status" value="1"/>
</dbReference>
<dbReference type="STRING" id="692275.M3D4W9"/>
<dbReference type="Pfam" id="PF00172">
    <property type="entry name" value="Zn_clus"/>
    <property type="match status" value="1"/>
</dbReference>
<feature type="compositionally biased region" description="Low complexity" evidence="3">
    <location>
        <begin position="615"/>
        <end position="633"/>
    </location>
</feature>
<feature type="compositionally biased region" description="Pro residues" evidence="3">
    <location>
        <begin position="220"/>
        <end position="230"/>
    </location>
</feature>
<feature type="compositionally biased region" description="Basic and acidic residues" evidence="3">
    <location>
        <begin position="143"/>
        <end position="152"/>
    </location>
</feature>
<dbReference type="EMBL" id="KB456264">
    <property type="protein sequence ID" value="EMF12909.1"/>
    <property type="molecule type" value="Genomic_DNA"/>
</dbReference>
<dbReference type="PANTHER" id="PTHR47785">
    <property type="entry name" value="ZN(II)2CYS6 TRANSCRIPTION FACTOR (EUROFUNG)-RELATED-RELATED"/>
    <property type="match status" value="1"/>
</dbReference>
<evidence type="ECO:0000313" key="5">
    <source>
        <dbReference type="EMBL" id="EMF12909.1"/>
    </source>
</evidence>
<sequence>MEPYRRGYVPPTTHDHRDHHHHRHNPPPPPPPPPPHHFAPPAHPASHVPQDHQQHQHQQQQTPYRQQPSAHSQQSPQPLPLPPPPQPQPYHHHQQQQHQQQQSQSQSQSHAAAGVALPPIQPSGHPPPPSSSDPSNLPPFRPPPHEQHREESQQYQSEHSFNNRSGHATPAPLHVNRTYSQDSSHQQQQQQQQQQRTPATPTAPSHHHFSPSAEPDGAQLPPPGAPPPPHAMDHGARHGYPPTNGVLHHSLPPPAHPHHDQHPPYAMTPMMDQHHRYPPPPSGQPMYNGPPSYGPAANMNYGPKRKQMRATQACEQCRQRKQKCDEGSPCSFCKENNLNCQYRDTPPAKTDKNMEKILAYMESHERALTDLTTKIDSFEQRLRTVEQNTRSTSQNHAQTSLQTNHLYQSTGGAEQDMAMYDDSVARRSRKPDLEDHRTAPHKLLLLWPSVRPLLQAAHIAYGDGYVMEAEDRGVLRLWTKGEGIDEYDGTHAGGSASPARSEDSGDVSNAGTPSEGLWGIGFPSAPSSNSGRSDPHSYGGPKTNGYVDLDAGTINRLYESYMSNIHIMHPFLDQRRLRRMLDIFISRYSTGRHRAAFAVGNDYSGERPMKRRRSNGSGPNNVGGNNVSDSDVGCQQATERSPGNAVIYLVLALGKICLHKKALPSMVPNTRLETNLVVTHQSSAQRFQANSPMSATIKQSPMSAKSTPVTQPPPPSDAHLRRPESGSRRSSVEAPSPSADPTGLRNMDVIPGMAYYARAAEILGDQGDGNDLVHAQMFLLAGLYKGQLARVKESMSWITMAGRAILILLDRYKLYNDEYWDSRGVEVSSFQKSQARIKDTRQSLIVLASWTCLQLESDILAELRLPASGIQAIEHMLLMPHKVNEDESYSGLEPDGRLEDYDNMLIYYSAQLFLRRRLNQVHRQMYGKDSMSLPLAEVREMLTGHESILSEWRRGLPALLRWKDDDDPPKDILNARLRAKYWGARYVINRPFLDYALHVIPHVRDGKTVEEVAVDGYNNPRDKADVHLFKAIQQMGDDQIFESAHRCIYAAMKSTVAFDGIIDGGERLIVTNIHGTAHAQFGNMLVLCAVYNNNWLHNMVSGEKLKQLLLRTINFLRRLAPISPTCKADCGILEKFRNHLFPITDDAKSVYKEEGVEPASAETSFQGSFNGSIAR</sequence>
<feature type="compositionally biased region" description="Pro residues" evidence="3">
    <location>
        <begin position="77"/>
        <end position="88"/>
    </location>
</feature>
<feature type="region of interest" description="Disordered" evidence="3">
    <location>
        <begin position="1"/>
        <end position="282"/>
    </location>
</feature>
<dbReference type="RefSeq" id="XP_016761030.1">
    <property type="nucleotide sequence ID" value="XM_016905557.1"/>
</dbReference>
<dbReference type="InterPro" id="IPR053181">
    <property type="entry name" value="EcdB-like_regulator"/>
</dbReference>
<evidence type="ECO:0000313" key="6">
    <source>
        <dbReference type="Proteomes" id="UP000016931"/>
    </source>
</evidence>
<feature type="compositionally biased region" description="Polar residues" evidence="3">
    <location>
        <begin position="153"/>
        <end position="166"/>
    </location>
</feature>
<dbReference type="Proteomes" id="UP000016931">
    <property type="component" value="Unassembled WGS sequence"/>
</dbReference>
<dbReference type="GO" id="GO:0008270">
    <property type="term" value="F:zinc ion binding"/>
    <property type="evidence" value="ECO:0007669"/>
    <property type="project" value="InterPro"/>
</dbReference>
<dbReference type="eggNOG" id="ENOG502QT5J">
    <property type="taxonomic scope" value="Eukaryota"/>
</dbReference>
<gene>
    <name evidence="5" type="ORF">SEPMUDRAFT_149448</name>
</gene>
<feature type="compositionally biased region" description="Pro residues" evidence="3">
    <location>
        <begin position="119"/>
        <end position="142"/>
    </location>
</feature>
<proteinExistence type="predicted"/>
<feature type="region of interest" description="Disordered" evidence="3">
    <location>
        <begin position="604"/>
        <end position="637"/>
    </location>
</feature>
<dbReference type="CDD" id="cd12148">
    <property type="entry name" value="fungal_TF_MHR"/>
    <property type="match status" value="1"/>
</dbReference>